<keyword evidence="1" id="KW-1133">Transmembrane helix</keyword>
<dbReference type="InterPro" id="IPR018672">
    <property type="entry name" value="DUF2140"/>
</dbReference>
<evidence type="ECO:0000313" key="3">
    <source>
        <dbReference type="Proteomes" id="UP000252585"/>
    </source>
</evidence>
<sequence length="199" mass="22970">MKIEKNWKAFFIALLGFNVLFLLSVMLFIFWPTSEVEPPEKEFIEEEEGAEFTINSSKENLTELVNAYIDKLLKDDEDKYRVSFEDQVHVTGTIDAFMTEVPISISLTPIVQENGDIILQTEDMSLGLLNLPNNKILEYVNNRVDPPEWLVINPKEENIYIAVTQMEIKSNFKIRAQQIDLENNNISFRIKVPNQSLGL</sequence>
<evidence type="ECO:0000256" key="1">
    <source>
        <dbReference type="SAM" id="Phobius"/>
    </source>
</evidence>
<accession>A0A368YB99</accession>
<organism evidence="2 3">
    <name type="scientific">Saliterribacillus persicus</name>
    <dbReference type="NCBI Taxonomy" id="930114"/>
    <lineage>
        <taxon>Bacteria</taxon>
        <taxon>Bacillati</taxon>
        <taxon>Bacillota</taxon>
        <taxon>Bacilli</taxon>
        <taxon>Bacillales</taxon>
        <taxon>Bacillaceae</taxon>
        <taxon>Saliterribacillus</taxon>
    </lineage>
</organism>
<dbReference type="EMBL" id="QPJJ01000001">
    <property type="protein sequence ID" value="RCW77523.1"/>
    <property type="molecule type" value="Genomic_DNA"/>
</dbReference>
<comment type="caution">
    <text evidence="2">The sequence shown here is derived from an EMBL/GenBank/DDBJ whole genome shotgun (WGS) entry which is preliminary data.</text>
</comment>
<gene>
    <name evidence="2" type="ORF">DFR57_101399</name>
</gene>
<keyword evidence="1" id="KW-0472">Membrane</keyword>
<dbReference type="Proteomes" id="UP000252585">
    <property type="component" value="Unassembled WGS sequence"/>
</dbReference>
<proteinExistence type="predicted"/>
<protein>
    <submittedName>
        <fullName evidence="2">Uncharacterized protein YpmS</fullName>
    </submittedName>
</protein>
<keyword evidence="3" id="KW-1185">Reference proteome</keyword>
<dbReference type="Pfam" id="PF09911">
    <property type="entry name" value="DUF2140"/>
    <property type="match status" value="1"/>
</dbReference>
<dbReference type="RefSeq" id="WP_114351445.1">
    <property type="nucleotide sequence ID" value="NZ_QPJJ01000001.1"/>
</dbReference>
<dbReference type="OrthoDB" id="2412610at2"/>
<dbReference type="AlphaFoldDB" id="A0A368YB99"/>
<evidence type="ECO:0000313" key="2">
    <source>
        <dbReference type="EMBL" id="RCW77523.1"/>
    </source>
</evidence>
<feature type="transmembrane region" description="Helical" evidence="1">
    <location>
        <begin position="9"/>
        <end position="31"/>
    </location>
</feature>
<name>A0A368YB99_9BACI</name>
<reference evidence="2 3" key="1">
    <citation type="submission" date="2018-07" db="EMBL/GenBank/DDBJ databases">
        <title>Genomic Encyclopedia of Type Strains, Phase IV (KMG-IV): sequencing the most valuable type-strain genomes for metagenomic binning, comparative biology and taxonomic classification.</title>
        <authorList>
            <person name="Goeker M."/>
        </authorList>
    </citation>
    <scope>NUCLEOTIDE SEQUENCE [LARGE SCALE GENOMIC DNA]</scope>
    <source>
        <strain evidence="2 3">DSM 27696</strain>
    </source>
</reference>
<keyword evidence="1" id="KW-0812">Transmembrane</keyword>